<gene>
    <name evidence="2" type="ORF">GJ744_012220</name>
</gene>
<dbReference type="AlphaFoldDB" id="A0A8H7E4A9"/>
<dbReference type="OrthoDB" id="10321767at2759"/>
<feature type="region of interest" description="Disordered" evidence="1">
    <location>
        <begin position="210"/>
        <end position="235"/>
    </location>
</feature>
<feature type="compositionally biased region" description="Pro residues" evidence="1">
    <location>
        <begin position="143"/>
        <end position="152"/>
    </location>
</feature>
<evidence type="ECO:0000313" key="2">
    <source>
        <dbReference type="EMBL" id="KAF7506156.1"/>
    </source>
</evidence>
<feature type="region of interest" description="Disordered" evidence="1">
    <location>
        <begin position="123"/>
        <end position="159"/>
    </location>
</feature>
<evidence type="ECO:0000313" key="3">
    <source>
        <dbReference type="Proteomes" id="UP000606974"/>
    </source>
</evidence>
<dbReference type="EMBL" id="JAACFV010000093">
    <property type="protein sequence ID" value="KAF7506156.1"/>
    <property type="molecule type" value="Genomic_DNA"/>
</dbReference>
<feature type="region of interest" description="Disordered" evidence="1">
    <location>
        <begin position="402"/>
        <end position="427"/>
    </location>
</feature>
<name>A0A8H7E4A9_9EURO</name>
<evidence type="ECO:0000256" key="1">
    <source>
        <dbReference type="SAM" id="MobiDB-lite"/>
    </source>
</evidence>
<dbReference type="Proteomes" id="UP000606974">
    <property type="component" value="Unassembled WGS sequence"/>
</dbReference>
<organism evidence="2 3">
    <name type="scientific">Endocarpon pusillum</name>
    <dbReference type="NCBI Taxonomy" id="364733"/>
    <lineage>
        <taxon>Eukaryota</taxon>
        <taxon>Fungi</taxon>
        <taxon>Dikarya</taxon>
        <taxon>Ascomycota</taxon>
        <taxon>Pezizomycotina</taxon>
        <taxon>Eurotiomycetes</taxon>
        <taxon>Chaetothyriomycetidae</taxon>
        <taxon>Verrucariales</taxon>
        <taxon>Verrucariaceae</taxon>
        <taxon>Endocarpon</taxon>
    </lineage>
</organism>
<proteinExistence type="predicted"/>
<accession>A0A8H7E4A9</accession>
<keyword evidence="3" id="KW-1185">Reference proteome</keyword>
<protein>
    <submittedName>
        <fullName evidence="2">Uncharacterized protein</fullName>
    </submittedName>
</protein>
<feature type="compositionally biased region" description="Polar residues" evidence="1">
    <location>
        <begin position="210"/>
        <end position="219"/>
    </location>
</feature>
<reference evidence="2" key="1">
    <citation type="submission" date="2020-02" db="EMBL/GenBank/DDBJ databases">
        <authorList>
            <person name="Palmer J.M."/>
        </authorList>
    </citation>
    <scope>NUCLEOTIDE SEQUENCE</scope>
    <source>
        <strain evidence="2">EPUS1.4</strain>
        <tissue evidence="2">Thallus</tissue>
    </source>
</reference>
<feature type="region of interest" description="Disordered" evidence="1">
    <location>
        <begin position="173"/>
        <end position="193"/>
    </location>
</feature>
<sequence>MAQWYLDRRYPSQGPAGLVYALQELPSSHSSESVVDALNAAVAALELEPSKAESPAVWDNPEELWVPHNTQICSSTLSTGLENMSTTTAPLLDLSTFSNTDARRPAQGKALFHESIVETKHLPQLPTLESGSATADDILPSLPARPPKPFAPGFPVSTDLDLEPGLDHLSFVPDSRYPPFRNDRTQSQPQVRRKVGMGDLKARAATLPQLSVNPPQHTPTCLRVGSPMTGPAMTRKPLAKDSLKIRMPKDRNKENLPRLLQARDNGSALHPGPDVGKKCVITAAGTVKDECNAQLAPLDSDLGNFICDFPPIGSHGSSRHNSTTKDVQAISNASDPMKAGHSDLENIAMSNATLKALLATEGDANHSKKEMEERIASKRVSDHSAAVIQGFRDFTHRSFFPSPEDVRSQSDGTLWPQAPSQNRAADLSGVQARAASETSLAIRKQKGRGIIFTDDGPWKVIR</sequence>
<comment type="caution">
    <text evidence="2">The sequence shown here is derived from an EMBL/GenBank/DDBJ whole genome shotgun (WGS) entry which is preliminary data.</text>
</comment>